<dbReference type="EMBL" id="HACA01001318">
    <property type="protein sequence ID" value="CDW18679.1"/>
    <property type="molecule type" value="Transcribed_RNA"/>
</dbReference>
<accession>A0A0K2SY42</accession>
<organism evidence="1">
    <name type="scientific">Lepeophtheirus salmonis</name>
    <name type="common">Salmon louse</name>
    <name type="synonym">Caligus salmonis</name>
    <dbReference type="NCBI Taxonomy" id="72036"/>
    <lineage>
        <taxon>Eukaryota</taxon>
        <taxon>Metazoa</taxon>
        <taxon>Ecdysozoa</taxon>
        <taxon>Arthropoda</taxon>
        <taxon>Crustacea</taxon>
        <taxon>Multicrustacea</taxon>
        <taxon>Hexanauplia</taxon>
        <taxon>Copepoda</taxon>
        <taxon>Siphonostomatoida</taxon>
        <taxon>Caligidae</taxon>
        <taxon>Lepeophtheirus</taxon>
    </lineage>
</organism>
<sequence length="39" mass="4318">WHSHSIHGLILSLGRLNENVQLNATQIGILTLQIVDIIS</sequence>
<feature type="non-terminal residue" evidence="1">
    <location>
        <position position="1"/>
    </location>
</feature>
<reference evidence="1" key="1">
    <citation type="submission" date="2014-05" db="EMBL/GenBank/DDBJ databases">
        <authorList>
            <person name="Chronopoulou M."/>
        </authorList>
    </citation>
    <scope>NUCLEOTIDE SEQUENCE</scope>
    <source>
        <tissue evidence="1">Whole organism</tissue>
    </source>
</reference>
<dbReference type="AlphaFoldDB" id="A0A0K2SY42"/>
<evidence type="ECO:0000313" key="1">
    <source>
        <dbReference type="EMBL" id="CDW18679.1"/>
    </source>
</evidence>
<proteinExistence type="predicted"/>
<protein>
    <submittedName>
        <fullName evidence="1">Uncharacterized protein</fullName>
    </submittedName>
</protein>
<name>A0A0K2SY42_LEPSM</name>
<feature type="non-terminal residue" evidence="1">
    <location>
        <position position="39"/>
    </location>
</feature>